<evidence type="ECO:0000313" key="3">
    <source>
        <dbReference type="Proteomes" id="UP000694545"/>
    </source>
</evidence>
<dbReference type="Pfam" id="PF12714">
    <property type="entry name" value="TILa"/>
    <property type="match status" value="1"/>
</dbReference>
<accession>A0A8D2KW45</accession>
<dbReference type="InterPro" id="IPR001846">
    <property type="entry name" value="VWF_type-D"/>
</dbReference>
<name>A0A8D2KW45_VARKO</name>
<protein>
    <recommendedName>
        <fullName evidence="1">VWFD domain-containing protein</fullName>
    </recommendedName>
</protein>
<dbReference type="Ensembl" id="ENSVKKT00000011769.1">
    <property type="protein sequence ID" value="ENSVKKP00000011496.1"/>
    <property type="gene ID" value="ENSVKKG00000008017.1"/>
</dbReference>
<sequence length="197" mass="21847">MDFSSLFSKSFGTECVPLEQCGCAYNGRYYLAAETFWQGDNCSSFCICNGTTHAIECANSSCGPGKFCGTHRGVYGCHAVSDGVCSASGHLHYTTFDGQHYDFQGSCQYIFAELCGEPSSLPFFRVEVKNEKLPKWPLLMTSEVIVQVNTHQIHLQRGLHGTVKVKKWGKVLAWFSACSSEDMGWTTGQMNFRGTRK</sequence>
<dbReference type="Proteomes" id="UP000694545">
    <property type="component" value="Unplaced"/>
</dbReference>
<evidence type="ECO:0000313" key="2">
    <source>
        <dbReference type="Ensembl" id="ENSVKKP00000011496.1"/>
    </source>
</evidence>
<dbReference type="PANTHER" id="PTHR46160">
    <property type="entry name" value="ALPHA-TECTORIN-RELATED"/>
    <property type="match status" value="1"/>
</dbReference>
<feature type="domain" description="VWFD" evidence="1">
    <location>
        <begin position="83"/>
        <end position="197"/>
    </location>
</feature>
<dbReference type="InterPro" id="IPR025615">
    <property type="entry name" value="TILa_dom"/>
</dbReference>
<dbReference type="Pfam" id="PF00094">
    <property type="entry name" value="VWD"/>
    <property type="match status" value="1"/>
</dbReference>
<evidence type="ECO:0000259" key="1">
    <source>
        <dbReference type="PROSITE" id="PS51233"/>
    </source>
</evidence>
<keyword evidence="3" id="KW-1185">Reference proteome</keyword>
<dbReference type="InterPro" id="IPR052749">
    <property type="entry name" value="Alpha-tectorin"/>
</dbReference>
<dbReference type="OMA" id="ECANSSC"/>
<proteinExistence type="predicted"/>
<dbReference type="AlphaFoldDB" id="A0A8D2KW45"/>
<reference evidence="2" key="1">
    <citation type="submission" date="2025-08" db="UniProtKB">
        <authorList>
            <consortium name="Ensembl"/>
        </authorList>
    </citation>
    <scope>IDENTIFICATION</scope>
</reference>
<dbReference type="PROSITE" id="PS51233">
    <property type="entry name" value="VWFD"/>
    <property type="match status" value="1"/>
</dbReference>
<dbReference type="PANTHER" id="PTHR46160:SF9">
    <property type="entry name" value="PROTEIN PRY2-RELATED"/>
    <property type="match status" value="1"/>
</dbReference>
<reference evidence="2" key="2">
    <citation type="submission" date="2025-09" db="UniProtKB">
        <authorList>
            <consortium name="Ensembl"/>
        </authorList>
    </citation>
    <scope>IDENTIFICATION</scope>
</reference>
<organism evidence="2 3">
    <name type="scientific">Varanus komodoensis</name>
    <name type="common">Komodo dragon</name>
    <dbReference type="NCBI Taxonomy" id="61221"/>
    <lineage>
        <taxon>Eukaryota</taxon>
        <taxon>Metazoa</taxon>
        <taxon>Chordata</taxon>
        <taxon>Craniata</taxon>
        <taxon>Vertebrata</taxon>
        <taxon>Euteleostomi</taxon>
        <taxon>Lepidosauria</taxon>
        <taxon>Squamata</taxon>
        <taxon>Bifurcata</taxon>
        <taxon>Unidentata</taxon>
        <taxon>Episquamata</taxon>
        <taxon>Toxicofera</taxon>
        <taxon>Anguimorpha</taxon>
        <taxon>Paleoanguimorpha</taxon>
        <taxon>Varanoidea</taxon>
        <taxon>Varanidae</taxon>
        <taxon>Varanus</taxon>
    </lineage>
</organism>